<evidence type="ECO:0000259" key="2">
    <source>
        <dbReference type="Pfam" id="PF24173"/>
    </source>
</evidence>
<feature type="signal peptide" evidence="1">
    <location>
        <begin position="1"/>
        <end position="21"/>
    </location>
</feature>
<reference evidence="4" key="1">
    <citation type="submission" date="2021-01" db="EMBL/GenBank/DDBJ databases">
        <title>A chromosome-scale assembly of European eel, Anguilla anguilla.</title>
        <authorList>
            <person name="Henkel C."/>
            <person name="Jong-Raadsen S.A."/>
            <person name="Dufour S."/>
            <person name="Weltzien F.-A."/>
            <person name="Palstra A.P."/>
            <person name="Pelster B."/>
            <person name="Spaink H.P."/>
            <person name="Van Den Thillart G.E."/>
            <person name="Jansen H."/>
            <person name="Zahm M."/>
            <person name="Klopp C."/>
            <person name="Cedric C."/>
            <person name="Louis A."/>
            <person name="Berthelot C."/>
            <person name="Parey E."/>
            <person name="Roest Crollius H."/>
            <person name="Montfort J."/>
            <person name="Robinson-Rechavi M."/>
            <person name="Bucao C."/>
            <person name="Bouchez O."/>
            <person name="Gislard M."/>
            <person name="Lluch J."/>
            <person name="Milhes M."/>
            <person name="Lampietro C."/>
            <person name="Lopez Roques C."/>
            <person name="Donnadieu C."/>
            <person name="Braasch I."/>
            <person name="Desvignes T."/>
            <person name="Postlethwait J."/>
            <person name="Bobe J."/>
            <person name="Guiguen Y."/>
            <person name="Dirks R."/>
        </authorList>
    </citation>
    <scope>NUCLEOTIDE SEQUENCE</scope>
    <source>
        <strain evidence="4">Tag_6206</strain>
        <tissue evidence="4">Liver</tissue>
    </source>
</reference>
<dbReference type="InterPro" id="IPR016024">
    <property type="entry name" value="ARM-type_fold"/>
</dbReference>
<evidence type="ECO:0000313" key="4">
    <source>
        <dbReference type="EMBL" id="KAG5838035.1"/>
    </source>
</evidence>
<proteinExistence type="predicted"/>
<organism evidence="4 5">
    <name type="scientific">Anguilla anguilla</name>
    <name type="common">European freshwater eel</name>
    <name type="synonym">Muraena anguilla</name>
    <dbReference type="NCBI Taxonomy" id="7936"/>
    <lineage>
        <taxon>Eukaryota</taxon>
        <taxon>Metazoa</taxon>
        <taxon>Chordata</taxon>
        <taxon>Craniata</taxon>
        <taxon>Vertebrata</taxon>
        <taxon>Euteleostomi</taxon>
        <taxon>Actinopterygii</taxon>
        <taxon>Neopterygii</taxon>
        <taxon>Teleostei</taxon>
        <taxon>Anguilliformes</taxon>
        <taxon>Anguillidae</taxon>
        <taxon>Anguilla</taxon>
    </lineage>
</organism>
<dbReference type="Pfam" id="PF24176">
    <property type="entry name" value="TPR_TTI1_2nd"/>
    <property type="match status" value="2"/>
</dbReference>
<evidence type="ECO:0000256" key="1">
    <source>
        <dbReference type="SAM" id="SignalP"/>
    </source>
</evidence>
<keyword evidence="5" id="KW-1185">Reference proteome</keyword>
<gene>
    <name evidence="4" type="ORF">ANANG_G00219520</name>
</gene>
<dbReference type="PANTHER" id="PTHR18460:SF3">
    <property type="entry name" value="TELO2-INTERACTING PROTEIN 1 HOMOLOG"/>
    <property type="match status" value="1"/>
</dbReference>
<dbReference type="Pfam" id="PF24181">
    <property type="entry name" value="TPR_TTI1_C"/>
    <property type="match status" value="1"/>
</dbReference>
<dbReference type="FunFam" id="1.25.10.10:FF:000229">
    <property type="entry name" value="TELO2-interacting protein 1 homolog"/>
    <property type="match status" value="1"/>
</dbReference>
<dbReference type="InterPro" id="IPR049362">
    <property type="entry name" value="TTI1_rpt"/>
</dbReference>
<dbReference type="Pfam" id="PF24173">
    <property type="entry name" value="TPR_TTI1_N"/>
    <property type="match status" value="1"/>
</dbReference>
<keyword evidence="1" id="KW-0732">Signal</keyword>
<dbReference type="InterPro" id="IPR052587">
    <property type="entry name" value="TELO2-interacting_protein_1"/>
</dbReference>
<evidence type="ECO:0000313" key="5">
    <source>
        <dbReference type="Proteomes" id="UP001044222"/>
    </source>
</evidence>
<comment type="caution">
    <text evidence="4">The sequence shown here is derived from an EMBL/GenBank/DDBJ whole genome shotgun (WGS) entry which is preliminary data.</text>
</comment>
<protein>
    <recommendedName>
        <fullName evidence="6">TELO2-interacting protein 1 homolog</fullName>
    </recommendedName>
</protein>
<feature type="domain" description="TTI1 C-terminal TPR" evidence="3">
    <location>
        <begin position="580"/>
        <end position="857"/>
    </location>
</feature>
<feature type="chain" id="PRO_5039000072" description="TELO2-interacting protein 1 homolog" evidence="1">
    <location>
        <begin position="22"/>
        <end position="903"/>
    </location>
</feature>
<accession>A0A9D3RPK8</accession>
<feature type="domain" description="TTI1 N-terminal TPR" evidence="2">
    <location>
        <begin position="1"/>
        <end position="197"/>
    </location>
</feature>
<dbReference type="Proteomes" id="UP001044222">
    <property type="component" value="Chromosome 12"/>
</dbReference>
<dbReference type="Gene3D" id="1.25.10.10">
    <property type="entry name" value="Leucine-rich Repeat Variant"/>
    <property type="match status" value="2"/>
</dbReference>
<dbReference type="AlphaFoldDB" id="A0A9D3RPK8"/>
<evidence type="ECO:0000259" key="3">
    <source>
        <dbReference type="Pfam" id="PF24181"/>
    </source>
</evidence>
<dbReference type="Pfam" id="PF21547">
    <property type="entry name" value="TTI1"/>
    <property type="match status" value="1"/>
</dbReference>
<evidence type="ECO:0008006" key="6">
    <source>
        <dbReference type="Google" id="ProtNLM"/>
    </source>
</evidence>
<dbReference type="GO" id="GO:0005737">
    <property type="term" value="C:cytoplasm"/>
    <property type="evidence" value="ECO:0007669"/>
    <property type="project" value="TreeGrafter"/>
</dbReference>
<dbReference type="InterPro" id="IPR057567">
    <property type="entry name" value="TPR_TTI1_C"/>
</dbReference>
<dbReference type="InterPro" id="IPR057566">
    <property type="entry name" value="TPR_TTI1_N"/>
</dbReference>
<dbReference type="PANTHER" id="PTHR18460">
    <property type="entry name" value="TEL2 INTERACTING PROTEIN 1 TTI1 FAMILY MEMBER"/>
    <property type="match status" value="1"/>
</dbReference>
<dbReference type="EMBL" id="JAFIRN010000012">
    <property type="protein sequence ID" value="KAG5838035.1"/>
    <property type="molecule type" value="Genomic_DNA"/>
</dbReference>
<dbReference type="InterPro" id="IPR011989">
    <property type="entry name" value="ARM-like"/>
</dbReference>
<name>A0A9D3RPK8_ANGAN</name>
<sequence length="903" mass="98479">MLPGLGTAVSLLLALAERERAREVQATALKCLQALLQRCDCPEEHVTVGPEEERALGAAFASFLPGIALALSRVVAGDVRQGHEVTARAVRVWYGTVGLVLADDQLTDPGAPEQPSAELGRVGQLVVRRTADWVRETSGKLAVILKRIISWISAHQHWRVRLEVVSLSDHLLTTSRGSLGECVGPLLDALVTMVNDEDPVVRDKCGAALENVAWMSREHGGQTFADVLSENLHSLATSLPRLMRTSDDRRKLAVLGAFLGYLKILGPGVEGVLNSASHLHRVSRALMQVLELDVSDVRIVEERGAADPVGAGLAKRPLLGYYGNLYLLVDHFLDLYRESSAYRKQAAIALNEVIAGAAGVGVDATPGRVPVSRDDLNAAVTSVIEEYTSLDNWHLPTSSEDSDQGEQLHFGQSAMLSIANRAEGELNQLPSARKGSTVHQLNSNIWQICIQLEGIGCMALAMGTDFQPLLITTLYPVLEKAAERTLLIGQSALAAMLDVARACGYGSLKELVVGNSDYLLNDVALNLQRLGLHPHGPRVLAVMLAHADADLLPLVHDVVRDVLAALDQNYDERADVFCAVLHSLLKALVRWFPVGAGVRKAPPGPAGAKRAEPCWEETLDVRQFLLDYRREKQLAEGIVGDDEDAEDTEVPPCAEESDVDMGIPDEKAELPSHIAITKEVMERCVHLLSHPSLPIRLKVLDVLELCVLVLHAHTNELLPLVHQCWPALLQRLTNDDPLAVLRAFRVLCTLGETCGDFLRKRVSKEVLPKLTGSLRRQAPVSAKAGPIYTHTLAYKLQAAVLQGLGSLCLRLDLVDTDLESVSEACLPYLSSRQPPKLQEACISVFQHLIQVDPDAMWLTLNELHCPLTYEPPHPDLRPITLAGMGQPRTEYTDNVLKLLEDVS</sequence>
<dbReference type="SUPFAM" id="SSF48371">
    <property type="entry name" value="ARM repeat"/>
    <property type="match status" value="1"/>
</dbReference>